<feature type="transmembrane region" description="Helical" evidence="2">
    <location>
        <begin position="420"/>
        <end position="445"/>
    </location>
</feature>
<feature type="compositionally biased region" description="Basic and acidic residues" evidence="1">
    <location>
        <begin position="552"/>
        <end position="562"/>
    </location>
</feature>
<accession>A0ABR3YFD7</accession>
<name>A0ABR3YFD7_9EURO</name>
<keyword evidence="4" id="KW-1185">Reference proteome</keyword>
<evidence type="ECO:0000256" key="1">
    <source>
        <dbReference type="SAM" id="MobiDB-lite"/>
    </source>
</evidence>
<keyword evidence="2" id="KW-1133">Transmembrane helix</keyword>
<keyword evidence="2" id="KW-0472">Membrane</keyword>
<reference evidence="3 4" key="1">
    <citation type="journal article" date="2024" name="IMA Fungus">
        <title>IMA Genome - F19 : A genome assembly and annotation guide to empower mycologists, including annotated draft genome sequences of Ceratocystis pirilliformis, Diaporthe australafricana, Fusarium ophioides, Paecilomyces lecythidis, and Sporothrix stenoceras.</title>
        <authorList>
            <person name="Aylward J."/>
            <person name="Wilson A.M."/>
            <person name="Visagie C.M."/>
            <person name="Spraker J."/>
            <person name="Barnes I."/>
            <person name="Buitendag C."/>
            <person name="Ceriani C."/>
            <person name="Del Mar Angel L."/>
            <person name="du Plessis D."/>
            <person name="Fuchs T."/>
            <person name="Gasser K."/>
            <person name="Kramer D."/>
            <person name="Li W."/>
            <person name="Munsamy K."/>
            <person name="Piso A."/>
            <person name="Price J.L."/>
            <person name="Sonnekus B."/>
            <person name="Thomas C."/>
            <person name="van der Nest A."/>
            <person name="van Dijk A."/>
            <person name="van Heerden A."/>
            <person name="van Vuuren N."/>
            <person name="Yilmaz N."/>
            <person name="Duong T.A."/>
            <person name="van der Merwe N.A."/>
            <person name="Wingfield M.J."/>
            <person name="Wingfield B.D."/>
        </authorList>
    </citation>
    <scope>NUCLEOTIDE SEQUENCE [LARGE SCALE GENOMIC DNA]</scope>
    <source>
        <strain evidence="3 4">CMW 18167</strain>
    </source>
</reference>
<evidence type="ECO:0000313" key="4">
    <source>
        <dbReference type="Proteomes" id="UP001583193"/>
    </source>
</evidence>
<dbReference type="EMBL" id="JAVDPF010000001">
    <property type="protein sequence ID" value="KAL1886522.1"/>
    <property type="molecule type" value="Genomic_DNA"/>
</dbReference>
<comment type="caution">
    <text evidence="3">The sequence shown here is derived from an EMBL/GenBank/DDBJ whole genome shotgun (WGS) entry which is preliminary data.</text>
</comment>
<proteinExistence type="predicted"/>
<dbReference type="Proteomes" id="UP001583193">
    <property type="component" value="Unassembled WGS sequence"/>
</dbReference>
<evidence type="ECO:0000313" key="3">
    <source>
        <dbReference type="EMBL" id="KAL1886522.1"/>
    </source>
</evidence>
<evidence type="ECO:0000256" key="2">
    <source>
        <dbReference type="SAM" id="Phobius"/>
    </source>
</evidence>
<keyword evidence="2" id="KW-0812">Transmembrane</keyword>
<feature type="compositionally biased region" description="Acidic residues" evidence="1">
    <location>
        <begin position="496"/>
        <end position="507"/>
    </location>
</feature>
<feature type="region of interest" description="Disordered" evidence="1">
    <location>
        <begin position="496"/>
        <end position="578"/>
    </location>
</feature>
<sequence length="578" mass="62865">MNPDFLNLQSSGYSTSSVSLATVPQATISDALVSVADLWLLALGSLNWSVESGNWGSLIYSDEHNKEAQRLSDHQSALHMLREAYQQAYVATLCEYGTVNITDLDESVLVPNYLNPPSNWPSWYGNSSIYRSSIGFPDYYAKMPNLTWSTVFSASGNNKSDYRSYWYGLDSATDKSSNTTAQGTTVPSLFIFAIPPIQEENGTTLDFQLCSASAGWAASKLNVTSDPTLVNKISSTVAAKNGTSDLGAYDWFSQKSVPLKTLPTTTFAFLFPEFPQRPISISSEWANLLNPSIPRLNANIMNETNTSDTTGSIVDTDTDVFAGLTSIAGVQRRDSLTLAAIISAMVANGLSRTSFYSSLAGNISYVGDFNSHLAIDWLHQNKEVFKLDDDQNSHLSAFTKLEKQSYVLGYSFRVRGTASILAITILLAYCLLAIGHVLVAGFTAFSTDSLSSTTELVALALTSPAELSKKTLKNTGAGVSGVGVFKARARLRVIADGDDDDGDDDDSPASSLHKRVASIDGSSERSRERLVMILDDSEGGSRSESECDSDEESRGESRERKSQTKWQLGYVEENREYS</sequence>
<gene>
    <name evidence="3" type="ORF">Plec18167_000453</name>
</gene>
<protein>
    <submittedName>
        <fullName evidence="3">Uncharacterized protein</fullName>
    </submittedName>
</protein>
<organism evidence="3 4">
    <name type="scientific">Paecilomyces lecythidis</name>
    <dbReference type="NCBI Taxonomy" id="3004212"/>
    <lineage>
        <taxon>Eukaryota</taxon>
        <taxon>Fungi</taxon>
        <taxon>Dikarya</taxon>
        <taxon>Ascomycota</taxon>
        <taxon>Pezizomycotina</taxon>
        <taxon>Eurotiomycetes</taxon>
        <taxon>Eurotiomycetidae</taxon>
        <taxon>Eurotiales</taxon>
        <taxon>Thermoascaceae</taxon>
        <taxon>Paecilomyces</taxon>
    </lineage>
</organism>